<feature type="binding site" evidence="18">
    <location>
        <begin position="8"/>
        <end position="11"/>
    </location>
    <ligand>
        <name>UDP-N-acetyl-alpha-D-glucosamine</name>
        <dbReference type="ChEBI" id="CHEBI:57705"/>
    </ligand>
</feature>
<dbReference type="UniPathway" id="UPA00113">
    <property type="reaction ID" value="UER00532"/>
</dbReference>
<keyword evidence="11 18" id="KW-0573">Peptidoglycan synthesis</keyword>
<keyword evidence="5 18" id="KW-0808">Transferase</keyword>
<dbReference type="AlphaFoldDB" id="A0A099UEX6"/>
<feature type="binding site" evidence="18">
    <location>
        <position position="335"/>
    </location>
    <ligand>
        <name>UDP-N-acetyl-alpha-D-glucosamine</name>
        <dbReference type="ChEBI" id="CHEBI:57705"/>
    </ligand>
</feature>
<gene>
    <name evidence="18 21" type="primary">glmU</name>
    <name evidence="20" type="ORF">BN2458_PEG1856</name>
    <name evidence="21" type="ORF">LS75_003100</name>
</gene>
<feature type="binding site" evidence="18">
    <location>
        <position position="191"/>
    </location>
    <ligand>
        <name>UDP-N-acetyl-alpha-D-glucosamine</name>
        <dbReference type="ChEBI" id="CHEBI:57705"/>
    </ligand>
</feature>
<dbReference type="InterPro" id="IPR005882">
    <property type="entry name" value="Bifunctional_GlmU"/>
</dbReference>
<dbReference type="InterPro" id="IPR011004">
    <property type="entry name" value="Trimer_LpxA-like_sf"/>
</dbReference>
<feature type="binding site" evidence="18">
    <location>
        <position position="162"/>
    </location>
    <ligand>
        <name>UDP-N-acetyl-alpha-D-glucosamine</name>
        <dbReference type="ChEBI" id="CHEBI:57705"/>
    </ligand>
</feature>
<feature type="binding site" evidence="18">
    <location>
        <begin position="386"/>
        <end position="387"/>
    </location>
    <ligand>
        <name>acetyl-CoA</name>
        <dbReference type="ChEBI" id="CHEBI:57288"/>
    </ligand>
</feature>
<dbReference type="Proteomes" id="UP000064525">
    <property type="component" value="Chromosome I"/>
</dbReference>
<dbReference type="Pfam" id="PF12804">
    <property type="entry name" value="NTP_transf_3"/>
    <property type="match status" value="1"/>
</dbReference>
<evidence type="ECO:0000256" key="9">
    <source>
        <dbReference type="ARBA" id="ARBA00022842"/>
    </source>
</evidence>
<dbReference type="NCBIfam" id="NF010939">
    <property type="entry name" value="PRK14359.1"/>
    <property type="match status" value="1"/>
</dbReference>
<feature type="region of interest" description="N-acetyltransferase" evidence="18">
    <location>
        <begin position="272"/>
        <end position="459"/>
    </location>
</feature>
<dbReference type="PANTHER" id="PTHR43584">
    <property type="entry name" value="NUCLEOTIDYL TRANSFERASE"/>
    <property type="match status" value="1"/>
</dbReference>
<dbReference type="PATRIC" id="fig|76936.10.peg.1811"/>
<dbReference type="InterPro" id="IPR001451">
    <property type="entry name" value="Hexapep"/>
</dbReference>
<dbReference type="PROSITE" id="PS00101">
    <property type="entry name" value="HEXAPEP_TRANSFERASES"/>
    <property type="match status" value="1"/>
</dbReference>
<dbReference type="GO" id="GO:0006048">
    <property type="term" value="P:UDP-N-acetylglucosamine biosynthetic process"/>
    <property type="evidence" value="ECO:0007669"/>
    <property type="project" value="UniProtKB-UniPathway"/>
</dbReference>
<feature type="domain" description="MobA-like NTP transferase" evidence="19">
    <location>
        <begin position="5"/>
        <end position="144"/>
    </location>
</feature>
<evidence type="ECO:0000256" key="14">
    <source>
        <dbReference type="ARBA" id="ARBA00023316"/>
    </source>
</evidence>
<comment type="pathway">
    <text evidence="18">Nucleotide-sugar biosynthesis; UDP-N-acetyl-alpha-D-glucosamine biosynthesis; UDP-N-acetyl-alpha-D-glucosamine from N-acetyl-alpha-D-glucosamine 1-phosphate: step 1/1.</text>
</comment>
<keyword evidence="9 18" id="KW-0460">Magnesium</keyword>
<evidence type="ECO:0000256" key="1">
    <source>
        <dbReference type="ARBA" id="ARBA00004496"/>
    </source>
</evidence>
<evidence type="ECO:0000256" key="13">
    <source>
        <dbReference type="ARBA" id="ARBA00023315"/>
    </source>
</evidence>
<feature type="active site" description="Proton acceptor" evidence="18">
    <location>
        <position position="363"/>
    </location>
</feature>
<dbReference type="GO" id="GO:0016020">
    <property type="term" value="C:membrane"/>
    <property type="evidence" value="ECO:0007669"/>
    <property type="project" value="GOC"/>
</dbReference>
<dbReference type="NCBIfam" id="TIGR01173">
    <property type="entry name" value="glmU"/>
    <property type="match status" value="1"/>
</dbReference>
<dbReference type="EC" id="2.3.1.157" evidence="18"/>
<evidence type="ECO:0000256" key="17">
    <source>
        <dbReference type="ARBA" id="ARBA00049628"/>
    </source>
</evidence>
<dbReference type="GO" id="GO:0000287">
    <property type="term" value="F:magnesium ion binding"/>
    <property type="evidence" value="ECO:0007669"/>
    <property type="project" value="UniProtKB-UniRule"/>
</dbReference>
<evidence type="ECO:0000313" key="20">
    <source>
        <dbReference type="EMBL" id="CUU40739.1"/>
    </source>
</evidence>
<keyword evidence="12 18" id="KW-0511">Multifunctional enzyme</keyword>
<feature type="binding site" evidence="18">
    <location>
        <position position="80"/>
    </location>
    <ligand>
        <name>UDP-N-acetyl-alpha-D-glucosamine</name>
        <dbReference type="ChEBI" id="CHEBI:57705"/>
    </ligand>
</feature>
<sequence length="459" mass="50541">MSVSVVILAAGAGTRMKSQTPKVLHRICGKEMLFYSIDEALELSDDVHIVLFHQKDLIKDRVLKHYGDSHKNGVLHFHIQDCENFPGTGGALMQGANLVKGRDLESSRKSSPKQLFTCKYDEILILNGDMPLVRAQTLKNLCEPNAPIVMSILHLSCPNGYGRVLIKEGKMQKIIEQKDASAQELLIQDVNAGVYKIKKNILQDYLQRLENTNAQKEFYLTDVISFATQDNVEIKALQVNEEEFMGVNSKSQLAAAQEVMLHRLREAAMEQGVIMHLPHTIYIESAVRFLGECIIEQGVQISGECEIKDSHIKAHSIIESSIIESSDVGPLAHIRPKSRIKDTHIGNFVETKASVLNGVKAGHLSYLGDCEVESGSNIGAGFITCNYDGKGKHKSIIGKNVFVGSDVQLVAPVKIASNVLIGAGSTITKDVNEGDLVLSRVPQKHIPNGFFKFFGKKDS</sequence>
<dbReference type="KEGG" id="hty:BN2458_PEG1856"/>
<dbReference type="PANTHER" id="PTHR43584:SF3">
    <property type="entry name" value="BIFUNCTIONAL PROTEIN GLMU"/>
    <property type="match status" value="1"/>
</dbReference>
<comment type="pathway">
    <text evidence="18">Bacterial outer membrane biogenesis; LPS lipid A biosynthesis.</text>
</comment>
<comment type="subunit">
    <text evidence="18">Homotrimer.</text>
</comment>
<comment type="catalytic activity">
    <reaction evidence="15 18">
        <text>alpha-D-glucosamine 1-phosphate + acetyl-CoA = N-acetyl-alpha-D-glucosamine 1-phosphate + CoA + H(+)</text>
        <dbReference type="Rhea" id="RHEA:13725"/>
        <dbReference type="ChEBI" id="CHEBI:15378"/>
        <dbReference type="ChEBI" id="CHEBI:57287"/>
        <dbReference type="ChEBI" id="CHEBI:57288"/>
        <dbReference type="ChEBI" id="CHEBI:57776"/>
        <dbReference type="ChEBI" id="CHEBI:58516"/>
        <dbReference type="EC" id="2.3.1.157"/>
    </reaction>
</comment>
<keyword evidence="6 18" id="KW-0548">Nucleotidyltransferase</keyword>
<dbReference type="GO" id="GO:0003977">
    <property type="term" value="F:UDP-N-acetylglucosamine diphosphorylase activity"/>
    <property type="evidence" value="ECO:0007669"/>
    <property type="project" value="UniProtKB-UniRule"/>
</dbReference>
<keyword evidence="8 18" id="KW-0677">Repeat</keyword>
<protein>
    <recommendedName>
        <fullName evidence="18">Bifunctional protein GlmU</fullName>
    </recommendedName>
    <domain>
        <recommendedName>
            <fullName evidence="18">UDP-N-acetylglucosamine pyrophosphorylase</fullName>
            <ecNumber evidence="18">2.7.7.23</ecNumber>
        </recommendedName>
        <alternativeName>
            <fullName evidence="18">N-acetylglucosamine-1-phosphate uridyltransferase</fullName>
        </alternativeName>
    </domain>
    <domain>
        <recommendedName>
            <fullName evidence="18">Glucosamine-1-phosphate N-acetyltransferase</fullName>
            <ecNumber evidence="18">2.3.1.157</ecNumber>
        </recommendedName>
    </domain>
</protein>
<dbReference type="RefSeq" id="WP_034327628.1">
    <property type="nucleotide sequence ID" value="NZ_CAJTQN010000001.1"/>
</dbReference>
<reference evidence="21 22" key="1">
    <citation type="journal article" date="2014" name="Genome Announc.">
        <title>Draft genome sequences of eight enterohepatic helicobacter species isolated from both laboratory and wild rodents.</title>
        <authorList>
            <person name="Sheh A."/>
            <person name="Shen Z."/>
            <person name="Fox J.G."/>
        </authorList>
    </citation>
    <scope>NUCLEOTIDE SEQUENCE [LARGE SCALE GENOMIC DNA]</scope>
    <source>
        <strain evidence="21 22">MIT 98-6810</strain>
    </source>
</reference>
<dbReference type="InterPro" id="IPR029044">
    <property type="entry name" value="Nucleotide-diphossugar_trans"/>
</dbReference>
<accession>A0A099UEX6</accession>
<dbReference type="GO" id="GO:0000902">
    <property type="term" value="P:cell morphogenesis"/>
    <property type="evidence" value="ECO:0007669"/>
    <property type="project" value="UniProtKB-UniRule"/>
</dbReference>
<comment type="similarity">
    <text evidence="2 18">In the C-terminal section; belongs to the transferase hexapeptide repeat family.</text>
</comment>
<evidence type="ECO:0000313" key="23">
    <source>
        <dbReference type="Proteomes" id="UP000064525"/>
    </source>
</evidence>
<feature type="binding site" evidence="18">
    <location>
        <begin position="87"/>
        <end position="88"/>
    </location>
    <ligand>
        <name>UDP-N-acetyl-alpha-D-glucosamine</name>
        <dbReference type="ChEBI" id="CHEBI:57705"/>
    </ligand>
</feature>
<feature type="binding site" evidence="18">
    <location>
        <position position="352"/>
    </location>
    <ligand>
        <name>UDP-N-acetyl-alpha-D-glucosamine</name>
        <dbReference type="ChEBI" id="CHEBI:57705"/>
    </ligand>
</feature>
<dbReference type="EMBL" id="JRPF02000003">
    <property type="protein sequence ID" value="TLD78761.1"/>
    <property type="molecule type" value="Genomic_DNA"/>
</dbReference>
<dbReference type="STRING" id="76936.BN2458_PEG1856"/>
<dbReference type="InterPro" id="IPR018357">
    <property type="entry name" value="Hexapep_transf_CS"/>
</dbReference>
<evidence type="ECO:0000256" key="8">
    <source>
        <dbReference type="ARBA" id="ARBA00022737"/>
    </source>
</evidence>
<dbReference type="CDD" id="cd02540">
    <property type="entry name" value="GT2_GlmU_N_bac"/>
    <property type="match status" value="1"/>
</dbReference>
<evidence type="ECO:0000256" key="16">
    <source>
        <dbReference type="ARBA" id="ARBA00048493"/>
    </source>
</evidence>
<reference evidence="20" key="3">
    <citation type="submission" date="2015-11" db="EMBL/GenBank/DDBJ databases">
        <authorList>
            <person name="Zhang Y."/>
            <person name="Guo Z."/>
        </authorList>
    </citation>
    <scope>NUCLEOTIDE SEQUENCE</scope>
    <source>
        <strain evidence="20">1</strain>
    </source>
</reference>
<dbReference type="EMBL" id="LN907858">
    <property type="protein sequence ID" value="CUU40739.1"/>
    <property type="molecule type" value="Genomic_DNA"/>
</dbReference>
<dbReference type="Proteomes" id="UP000029925">
    <property type="component" value="Unassembled WGS sequence"/>
</dbReference>
<dbReference type="GeneID" id="78151990"/>
<dbReference type="GO" id="GO:0009245">
    <property type="term" value="P:lipid A biosynthetic process"/>
    <property type="evidence" value="ECO:0007669"/>
    <property type="project" value="UniProtKB-UniRule"/>
</dbReference>
<evidence type="ECO:0000256" key="12">
    <source>
        <dbReference type="ARBA" id="ARBA00023268"/>
    </source>
</evidence>
<evidence type="ECO:0000256" key="15">
    <source>
        <dbReference type="ARBA" id="ARBA00048247"/>
    </source>
</evidence>
<evidence type="ECO:0000256" key="2">
    <source>
        <dbReference type="ARBA" id="ARBA00007707"/>
    </source>
</evidence>
<dbReference type="InterPro" id="IPR025877">
    <property type="entry name" value="MobA-like_NTP_Trfase"/>
</dbReference>
<feature type="binding site" evidence="18">
    <location>
        <position position="248"/>
    </location>
    <ligand>
        <name>Mg(2+)</name>
        <dbReference type="ChEBI" id="CHEBI:18420"/>
    </ligand>
</feature>
<organism evidence="20 23">
    <name type="scientific">Helicobacter typhlonius</name>
    <dbReference type="NCBI Taxonomy" id="76936"/>
    <lineage>
        <taxon>Bacteria</taxon>
        <taxon>Pseudomonadati</taxon>
        <taxon>Campylobacterota</taxon>
        <taxon>Epsilonproteobacteria</taxon>
        <taxon>Campylobacterales</taxon>
        <taxon>Helicobacteraceae</taxon>
        <taxon>Helicobacter</taxon>
    </lineage>
</organism>
<comment type="caution">
    <text evidence="18">Lacks conserved residue(s) required for the propagation of feature annotation.</text>
</comment>
<feature type="binding site" evidence="18">
    <location>
        <position position="377"/>
    </location>
    <ligand>
        <name>UDP-N-acetyl-alpha-D-glucosamine</name>
        <dbReference type="ChEBI" id="CHEBI:57705"/>
    </ligand>
</feature>
<feature type="binding site" evidence="18">
    <location>
        <position position="440"/>
    </location>
    <ligand>
        <name>acetyl-CoA</name>
        <dbReference type="ChEBI" id="CHEBI:57288"/>
    </ligand>
</feature>
<evidence type="ECO:0000256" key="4">
    <source>
        <dbReference type="ARBA" id="ARBA00022490"/>
    </source>
</evidence>
<comment type="function">
    <text evidence="17 18">Catalyzes the last two sequential reactions in the de novo biosynthetic pathway for UDP-N-acetylglucosamine (UDP-GlcNAc). The C-terminal domain catalyzes the transfer of acetyl group from acetyl coenzyme A to glucosamine-1-phosphate (GlcN-1-P) to produce N-acetylglucosamine-1-phosphate (GlcNAc-1-P), which is converted into UDP-GlcNAc by the transfer of uridine 5-monophosphate (from uridine 5-triphosphate), a reaction catalyzed by the N-terminal domain.</text>
</comment>
<evidence type="ECO:0000313" key="21">
    <source>
        <dbReference type="EMBL" id="TLD78761.1"/>
    </source>
</evidence>
<dbReference type="Gene3D" id="2.160.10.10">
    <property type="entry name" value="Hexapeptide repeat proteins"/>
    <property type="match status" value="1"/>
</dbReference>
<name>A0A099UEX6_9HELI</name>
<dbReference type="EC" id="2.7.7.23" evidence="18"/>
<dbReference type="Gene3D" id="3.90.550.10">
    <property type="entry name" value="Spore Coat Polysaccharide Biosynthesis Protein SpsA, Chain A"/>
    <property type="match status" value="1"/>
</dbReference>
<feature type="binding site" evidence="18">
    <location>
        <position position="22"/>
    </location>
    <ligand>
        <name>UDP-N-acetyl-alpha-D-glucosamine</name>
        <dbReference type="ChEBI" id="CHEBI:57705"/>
    </ligand>
</feature>
<evidence type="ECO:0000256" key="5">
    <source>
        <dbReference type="ARBA" id="ARBA00022679"/>
    </source>
</evidence>
<dbReference type="Pfam" id="PF00132">
    <property type="entry name" value="Hexapep"/>
    <property type="match status" value="1"/>
</dbReference>
<dbReference type="GO" id="GO:0005737">
    <property type="term" value="C:cytoplasm"/>
    <property type="evidence" value="ECO:0007669"/>
    <property type="project" value="UniProtKB-SubCell"/>
</dbReference>
<feature type="binding site" evidence="18">
    <location>
        <position position="366"/>
    </location>
    <ligand>
        <name>UDP-N-acetyl-alpha-D-glucosamine</name>
        <dbReference type="ChEBI" id="CHEBI:57705"/>
    </ligand>
</feature>
<comment type="similarity">
    <text evidence="3 18">In the N-terminal section; belongs to the N-acetylglucosamine-1-phosphate uridyltransferase family.</text>
</comment>
<comment type="subcellular location">
    <subcellularLocation>
        <location evidence="1 18">Cytoplasm</location>
    </subcellularLocation>
</comment>
<feature type="binding site" evidence="18">
    <location>
        <position position="405"/>
    </location>
    <ligand>
        <name>acetyl-CoA</name>
        <dbReference type="ChEBI" id="CHEBI:57288"/>
    </ligand>
</feature>
<feature type="region of interest" description="Pyrophosphorylase" evidence="18">
    <location>
        <begin position="1"/>
        <end position="250"/>
    </location>
</feature>
<dbReference type="GO" id="GO:0071555">
    <property type="term" value="P:cell wall organization"/>
    <property type="evidence" value="ECO:0007669"/>
    <property type="project" value="UniProtKB-KW"/>
</dbReference>
<dbReference type="OrthoDB" id="9775031at2"/>
<keyword evidence="4 18" id="KW-0963">Cytoplasm</keyword>
<proteinExistence type="inferred from homology"/>
<dbReference type="SUPFAM" id="SSF53448">
    <property type="entry name" value="Nucleotide-diphospho-sugar transferases"/>
    <property type="match status" value="1"/>
</dbReference>
<dbReference type="GO" id="GO:0008360">
    <property type="term" value="P:regulation of cell shape"/>
    <property type="evidence" value="ECO:0007669"/>
    <property type="project" value="UniProtKB-KW"/>
</dbReference>
<keyword evidence="10 18" id="KW-0133">Cell shape</keyword>
<evidence type="ECO:0000256" key="11">
    <source>
        <dbReference type="ARBA" id="ARBA00022984"/>
    </source>
</evidence>
<evidence type="ECO:0000256" key="7">
    <source>
        <dbReference type="ARBA" id="ARBA00022723"/>
    </source>
</evidence>
<evidence type="ECO:0000256" key="6">
    <source>
        <dbReference type="ARBA" id="ARBA00022695"/>
    </source>
</evidence>
<feature type="binding site" evidence="18">
    <location>
        <position position="129"/>
    </location>
    <ligand>
        <name>Mg(2+)</name>
        <dbReference type="ChEBI" id="CHEBI:18420"/>
    </ligand>
</feature>
<evidence type="ECO:0000259" key="19">
    <source>
        <dbReference type="Pfam" id="PF12804"/>
    </source>
</evidence>
<feature type="binding site" evidence="18">
    <location>
        <position position="248"/>
    </location>
    <ligand>
        <name>UDP-N-acetyl-alpha-D-glucosamine</name>
        <dbReference type="ChEBI" id="CHEBI:57705"/>
    </ligand>
</feature>
<evidence type="ECO:0000256" key="18">
    <source>
        <dbReference type="HAMAP-Rule" id="MF_01631"/>
    </source>
</evidence>
<keyword evidence="13 18" id="KW-0012">Acyltransferase</keyword>
<dbReference type="InterPro" id="IPR050065">
    <property type="entry name" value="GlmU-like"/>
</dbReference>
<comment type="catalytic activity">
    <reaction evidence="16 18">
        <text>N-acetyl-alpha-D-glucosamine 1-phosphate + UTP + H(+) = UDP-N-acetyl-alpha-D-glucosamine + diphosphate</text>
        <dbReference type="Rhea" id="RHEA:13509"/>
        <dbReference type="ChEBI" id="CHEBI:15378"/>
        <dbReference type="ChEBI" id="CHEBI:33019"/>
        <dbReference type="ChEBI" id="CHEBI:46398"/>
        <dbReference type="ChEBI" id="CHEBI:57705"/>
        <dbReference type="ChEBI" id="CHEBI:57776"/>
        <dbReference type="EC" id="2.7.7.23"/>
    </reaction>
</comment>
<evidence type="ECO:0000256" key="10">
    <source>
        <dbReference type="ARBA" id="ARBA00022960"/>
    </source>
</evidence>
<keyword evidence="14 18" id="KW-0961">Cell wall biogenesis/degradation</keyword>
<evidence type="ECO:0000313" key="22">
    <source>
        <dbReference type="Proteomes" id="UP000029925"/>
    </source>
</evidence>
<dbReference type="GO" id="GO:0019134">
    <property type="term" value="F:glucosamine-1-phosphate N-acetyltransferase activity"/>
    <property type="evidence" value="ECO:0007669"/>
    <property type="project" value="UniProtKB-UniRule"/>
</dbReference>
<comment type="cofactor">
    <cofactor evidence="18">
        <name>Mg(2+)</name>
        <dbReference type="ChEBI" id="CHEBI:18420"/>
    </cofactor>
    <text evidence="18">Binds 1 Mg(2+) ion per subunit.</text>
</comment>
<dbReference type="HAMAP" id="MF_01631">
    <property type="entry name" value="GlmU"/>
    <property type="match status" value="1"/>
</dbReference>
<reference evidence="23" key="2">
    <citation type="submission" date="2015-11" db="EMBL/GenBank/DDBJ databases">
        <authorList>
            <person name="Anvar S.Y."/>
        </authorList>
    </citation>
    <scope>NUCLEOTIDE SEQUENCE [LARGE SCALE GENOMIC DNA]</scope>
</reference>
<keyword evidence="22" id="KW-1185">Reference proteome</keyword>
<evidence type="ECO:0000256" key="3">
    <source>
        <dbReference type="ARBA" id="ARBA00007947"/>
    </source>
</evidence>
<dbReference type="GO" id="GO:0009252">
    <property type="term" value="P:peptidoglycan biosynthetic process"/>
    <property type="evidence" value="ECO:0007669"/>
    <property type="project" value="UniProtKB-UniRule"/>
</dbReference>
<keyword evidence="7 18" id="KW-0479">Metal-binding</keyword>
<feature type="binding site" evidence="18">
    <location>
        <position position="423"/>
    </location>
    <ligand>
        <name>acetyl-CoA</name>
        <dbReference type="ChEBI" id="CHEBI:57288"/>
    </ligand>
</feature>
<feature type="region of interest" description="Linker" evidence="18">
    <location>
        <begin position="251"/>
        <end position="271"/>
    </location>
</feature>
<dbReference type="UniPathway" id="UPA00973"/>
<dbReference type="SUPFAM" id="SSF51161">
    <property type="entry name" value="Trimeric LpxA-like enzymes"/>
    <property type="match status" value="1"/>
</dbReference>
<comment type="pathway">
    <text evidence="18">Nucleotide-sugar biosynthesis; UDP-N-acetyl-alpha-D-glucosamine biosynthesis; N-acetyl-alpha-D-glucosamine 1-phosphate from alpha-D-glucosamine 6-phosphate (route II): step 2/2.</text>
</comment>
<feature type="binding site" evidence="18">
    <location>
        <position position="380"/>
    </location>
    <ligand>
        <name>acetyl-CoA</name>
        <dbReference type="ChEBI" id="CHEBI:57288"/>
    </ligand>
</feature>
<feature type="binding site" evidence="18">
    <location>
        <position position="176"/>
    </location>
    <ligand>
        <name>UDP-N-acetyl-alpha-D-glucosamine</name>
        <dbReference type="ChEBI" id="CHEBI:57705"/>
    </ligand>
</feature>